<reference evidence="2" key="1">
    <citation type="journal article" date="2019" name="Int. J. Syst. Evol. Microbiol.">
        <title>The Global Catalogue of Microorganisms (GCM) 10K type strain sequencing project: providing services to taxonomists for standard genome sequencing and annotation.</title>
        <authorList>
            <consortium name="The Broad Institute Genomics Platform"/>
            <consortium name="The Broad Institute Genome Sequencing Center for Infectious Disease"/>
            <person name="Wu L."/>
            <person name="Ma J."/>
        </authorList>
    </citation>
    <scope>NUCLEOTIDE SEQUENCE [LARGE SCALE GENOMIC DNA]</scope>
    <source>
        <strain evidence="2">CCM 8925</strain>
    </source>
</reference>
<protein>
    <submittedName>
        <fullName evidence="1">Uncharacterized protein</fullName>
    </submittedName>
</protein>
<comment type="caution">
    <text evidence="1">The sequence shown here is derived from an EMBL/GenBank/DDBJ whole genome shotgun (WGS) entry which is preliminary data.</text>
</comment>
<evidence type="ECO:0000313" key="2">
    <source>
        <dbReference type="Proteomes" id="UP001597104"/>
    </source>
</evidence>
<accession>A0ABW3EE45</accession>
<gene>
    <name evidence="1" type="ORF">ACFQZ7_06210</name>
</gene>
<dbReference type="EMBL" id="JBHTIO010000032">
    <property type="protein sequence ID" value="MFD0897331.1"/>
    <property type="molecule type" value="Genomic_DNA"/>
</dbReference>
<evidence type="ECO:0000313" key="1">
    <source>
        <dbReference type="EMBL" id="MFD0897331.1"/>
    </source>
</evidence>
<proteinExistence type="predicted"/>
<dbReference type="Proteomes" id="UP001597104">
    <property type="component" value="Unassembled WGS sequence"/>
</dbReference>
<keyword evidence="2" id="KW-1185">Reference proteome</keyword>
<sequence>MDGLTAVQVATITENVVASLDKKEKRSKKERRDHRLRNTYLLLDNYRKLKSHVDTQPEVSDEQREYERETGDEITLNSLMKYHIKTEQFLSFIDSILAGFEFQAKNGDEAAWRRFRVIEFLYLSTTHLSVSEIAIYFNCDVSTIHKDKRRAVNDLSVMLYGIDAISDFLSNGHFAP</sequence>
<dbReference type="RefSeq" id="WP_137637195.1">
    <property type="nucleotide sequence ID" value="NZ_BJDN01000006.1"/>
</dbReference>
<organism evidence="1 2">
    <name type="scientific">Loigolactobacillus binensis</name>
    <dbReference type="NCBI Taxonomy" id="2559922"/>
    <lineage>
        <taxon>Bacteria</taxon>
        <taxon>Bacillati</taxon>
        <taxon>Bacillota</taxon>
        <taxon>Bacilli</taxon>
        <taxon>Lactobacillales</taxon>
        <taxon>Lactobacillaceae</taxon>
        <taxon>Loigolactobacillus</taxon>
    </lineage>
</organism>
<name>A0ABW3EE45_9LACO</name>